<dbReference type="GO" id="GO:0070403">
    <property type="term" value="F:NAD+ binding"/>
    <property type="evidence" value="ECO:0007669"/>
    <property type="project" value="InterPro"/>
</dbReference>
<dbReference type="PANTHER" id="PTHR11085:SF6">
    <property type="entry name" value="NAD-DEPENDENT PROTEIN DEACETYLASE SIRTUIN-2"/>
    <property type="match status" value="1"/>
</dbReference>
<dbReference type="Proteomes" id="UP000011083">
    <property type="component" value="Unassembled WGS sequence"/>
</dbReference>
<dbReference type="InterPro" id="IPR026590">
    <property type="entry name" value="Ssirtuin_cat_dom"/>
</dbReference>
<evidence type="ECO:0000256" key="3">
    <source>
        <dbReference type="ARBA" id="ARBA00022679"/>
    </source>
</evidence>
<dbReference type="OrthoDB" id="420264at2759"/>
<evidence type="ECO:0000256" key="1">
    <source>
        <dbReference type="ARBA" id="ARBA00001947"/>
    </source>
</evidence>
<comment type="similarity">
    <text evidence="2">Belongs to the sirtuin family.</text>
</comment>
<dbReference type="GeneID" id="14917786"/>
<comment type="cofactor">
    <cofactor evidence="1">
        <name>Zn(2+)</name>
        <dbReference type="ChEBI" id="CHEBI:29105"/>
    </cofactor>
</comment>
<dbReference type="SUPFAM" id="SSF52467">
    <property type="entry name" value="DHS-like NAD/FAD-binding domain"/>
    <property type="match status" value="1"/>
</dbReference>
<dbReference type="Pfam" id="PF02146">
    <property type="entry name" value="SIR2"/>
    <property type="match status" value="1"/>
</dbReference>
<gene>
    <name evidence="10" type="ORF">ACA1_064910</name>
</gene>
<dbReference type="RefSeq" id="XP_004339717.1">
    <property type="nucleotide sequence ID" value="XM_004339669.1"/>
</dbReference>
<dbReference type="PROSITE" id="PS50305">
    <property type="entry name" value="SIRTUIN"/>
    <property type="match status" value="1"/>
</dbReference>
<proteinExistence type="inferred from homology"/>
<dbReference type="GO" id="GO:0005634">
    <property type="term" value="C:nucleus"/>
    <property type="evidence" value="ECO:0007669"/>
    <property type="project" value="TreeGrafter"/>
</dbReference>
<evidence type="ECO:0000259" key="9">
    <source>
        <dbReference type="PROSITE" id="PS50305"/>
    </source>
</evidence>
<reference evidence="10 11" key="1">
    <citation type="journal article" date="2013" name="Genome Biol.">
        <title>Genome of Acanthamoeba castellanii highlights extensive lateral gene transfer and early evolution of tyrosine kinase signaling.</title>
        <authorList>
            <person name="Clarke M."/>
            <person name="Lohan A.J."/>
            <person name="Liu B."/>
            <person name="Lagkouvardos I."/>
            <person name="Roy S."/>
            <person name="Zafar N."/>
            <person name="Bertelli C."/>
            <person name="Schilde C."/>
            <person name="Kianianmomeni A."/>
            <person name="Burglin T.R."/>
            <person name="Frech C."/>
            <person name="Turcotte B."/>
            <person name="Kopec K.O."/>
            <person name="Synnott J.M."/>
            <person name="Choo C."/>
            <person name="Paponov I."/>
            <person name="Finkler A."/>
            <person name="Soon Heng Tan C."/>
            <person name="Hutchins A.P."/>
            <person name="Weinmeier T."/>
            <person name="Rattei T."/>
            <person name="Chu J.S."/>
            <person name="Gimenez G."/>
            <person name="Irimia M."/>
            <person name="Rigden D.J."/>
            <person name="Fitzpatrick D.A."/>
            <person name="Lorenzo-Morales J."/>
            <person name="Bateman A."/>
            <person name="Chiu C.H."/>
            <person name="Tang P."/>
            <person name="Hegemann P."/>
            <person name="Fromm H."/>
            <person name="Raoult D."/>
            <person name="Greub G."/>
            <person name="Miranda-Saavedra D."/>
            <person name="Chen N."/>
            <person name="Nash P."/>
            <person name="Ginger M.L."/>
            <person name="Horn M."/>
            <person name="Schaap P."/>
            <person name="Caler L."/>
            <person name="Loftus B."/>
        </authorList>
    </citation>
    <scope>NUCLEOTIDE SEQUENCE [LARGE SCALE GENOMIC DNA]</scope>
    <source>
        <strain evidence="10 11">Neff</strain>
    </source>
</reference>
<keyword evidence="11" id="KW-1185">Reference proteome</keyword>
<dbReference type="InterPro" id="IPR026591">
    <property type="entry name" value="Sirtuin_cat_small_dom_sf"/>
</dbReference>
<evidence type="ECO:0000256" key="6">
    <source>
        <dbReference type="ARBA" id="ARBA00023027"/>
    </source>
</evidence>
<organism evidence="10 11">
    <name type="scientific">Acanthamoeba castellanii (strain ATCC 30010 / Neff)</name>
    <dbReference type="NCBI Taxonomy" id="1257118"/>
    <lineage>
        <taxon>Eukaryota</taxon>
        <taxon>Amoebozoa</taxon>
        <taxon>Discosea</taxon>
        <taxon>Longamoebia</taxon>
        <taxon>Centramoebida</taxon>
        <taxon>Acanthamoebidae</taxon>
        <taxon>Acanthamoeba</taxon>
    </lineage>
</organism>
<dbReference type="Gene3D" id="3.30.1600.10">
    <property type="entry name" value="SIR2/SIRT2 'Small Domain"/>
    <property type="match status" value="1"/>
</dbReference>
<dbReference type="GO" id="GO:0017136">
    <property type="term" value="F:histone deacetylase activity, NAD-dependent"/>
    <property type="evidence" value="ECO:0007669"/>
    <property type="project" value="TreeGrafter"/>
</dbReference>
<evidence type="ECO:0000256" key="8">
    <source>
        <dbReference type="SAM" id="MobiDB-lite"/>
    </source>
</evidence>
<feature type="domain" description="Deacetylase sirtuin-type" evidence="9">
    <location>
        <begin position="58"/>
        <end position="223"/>
    </location>
</feature>
<dbReference type="EMBL" id="KB007974">
    <property type="protein sequence ID" value="ELR17704.1"/>
    <property type="molecule type" value="Genomic_DNA"/>
</dbReference>
<dbReference type="InterPro" id="IPR003000">
    <property type="entry name" value="Sirtuin"/>
</dbReference>
<evidence type="ECO:0000256" key="7">
    <source>
        <dbReference type="PROSITE-ProRule" id="PRU00236"/>
    </source>
</evidence>
<dbReference type="Gene3D" id="3.40.50.1220">
    <property type="entry name" value="TPP-binding domain"/>
    <property type="match status" value="1"/>
</dbReference>
<keyword evidence="5" id="KW-0862">Zinc</keyword>
<evidence type="ECO:0000313" key="11">
    <source>
        <dbReference type="Proteomes" id="UP000011083"/>
    </source>
</evidence>
<dbReference type="InterPro" id="IPR050134">
    <property type="entry name" value="NAD-dep_sirtuin_deacylases"/>
</dbReference>
<keyword evidence="4" id="KW-0479">Metal-binding</keyword>
<comment type="caution">
    <text evidence="7">Lacks conserved residue(s) required for the propagation of feature annotation.</text>
</comment>
<dbReference type="VEuPathDB" id="AmoebaDB:ACA1_064910"/>
<sequence>MSEQKPTNDEQKETTEEVTKEEEEGGLFNGALNLLEQLKGLSVEDMRAMLKAPPQPEKVLSEPTLEAVAEAIREGKCHKVIVMAGAGISVAAGIPDFRSPGTGLYDNLQVRPCKYNLPHPTAVFELGYFKTNPKPFYTLAKELYPGSFVPTPAHHLVKLLHDKGVLLRAYTQNIDGLERIAGVPDDKIIEAHGAALSTSTAMSRVGSPERTWECGVLSRQDWN</sequence>
<dbReference type="AlphaFoldDB" id="L8GWU7"/>
<dbReference type="KEGG" id="acan:ACA1_064910"/>
<feature type="compositionally biased region" description="Basic and acidic residues" evidence="8">
    <location>
        <begin position="1"/>
        <end position="18"/>
    </location>
</feature>
<name>L8GWU7_ACACF</name>
<evidence type="ECO:0000256" key="5">
    <source>
        <dbReference type="ARBA" id="ARBA00022833"/>
    </source>
</evidence>
<dbReference type="InterPro" id="IPR029035">
    <property type="entry name" value="DHS-like_NAD/FAD-binding_dom"/>
</dbReference>
<evidence type="ECO:0000313" key="10">
    <source>
        <dbReference type="EMBL" id="ELR17704.1"/>
    </source>
</evidence>
<feature type="region of interest" description="Disordered" evidence="8">
    <location>
        <begin position="1"/>
        <end position="26"/>
    </location>
</feature>
<keyword evidence="3" id="KW-0808">Transferase</keyword>
<evidence type="ECO:0000256" key="2">
    <source>
        <dbReference type="ARBA" id="ARBA00006988"/>
    </source>
</evidence>
<dbReference type="PANTHER" id="PTHR11085">
    <property type="entry name" value="NAD-DEPENDENT PROTEIN DEACYLASE SIRTUIN-5, MITOCHONDRIAL-RELATED"/>
    <property type="match status" value="1"/>
</dbReference>
<dbReference type="GO" id="GO:0046872">
    <property type="term" value="F:metal ion binding"/>
    <property type="evidence" value="ECO:0007669"/>
    <property type="project" value="UniProtKB-KW"/>
</dbReference>
<keyword evidence="6" id="KW-0520">NAD</keyword>
<dbReference type="STRING" id="1257118.L8GWU7"/>
<evidence type="ECO:0000256" key="4">
    <source>
        <dbReference type="ARBA" id="ARBA00022723"/>
    </source>
</evidence>
<accession>L8GWU7</accession>
<protein>
    <submittedName>
        <fullName evidence="10">NADdependent deacetylase sirtuin, putative</fullName>
    </submittedName>
</protein>